<evidence type="ECO:0000313" key="5">
    <source>
        <dbReference type="EMBL" id="KAF2670930.1"/>
    </source>
</evidence>
<evidence type="ECO:0000256" key="2">
    <source>
        <dbReference type="ARBA" id="ARBA00022723"/>
    </source>
</evidence>
<dbReference type="AlphaFoldDB" id="A0A6A6UGI9"/>
<comment type="similarity">
    <text evidence="1">Belongs to the yippee family.</text>
</comment>
<dbReference type="PROSITE" id="PS51792">
    <property type="entry name" value="YIPPEE"/>
    <property type="match status" value="1"/>
</dbReference>
<protein>
    <submittedName>
        <fullName evidence="5">Yippee-domain-containing protein</fullName>
    </submittedName>
</protein>
<sequence>MPILNSLTATFPNYLIPSNPFRRRSSSSSTASEEPYLSGSTSLLRCSRCLAHLCPTTAIISKGFTGRHGRAYLIAPTQSTPIAGASALPNTTTHKPQPRQLATGAHTVADLSCALCGSILGWKYVAAEEESQQYKVGKVILETKRTVRSVLWEDCQFDDMGATIAKPDMAVRRESDASSVTMVDESVEFDSQDEDECEDLFLGVWSEALARKRRREKAWRKQE</sequence>
<keyword evidence="3" id="KW-0862">Zinc</keyword>
<evidence type="ECO:0000259" key="4">
    <source>
        <dbReference type="PROSITE" id="PS51792"/>
    </source>
</evidence>
<dbReference type="Pfam" id="PF03226">
    <property type="entry name" value="Yippee-Mis18"/>
    <property type="match status" value="1"/>
</dbReference>
<reference evidence="5" key="1">
    <citation type="journal article" date="2020" name="Stud. Mycol.">
        <title>101 Dothideomycetes genomes: a test case for predicting lifestyles and emergence of pathogens.</title>
        <authorList>
            <person name="Haridas S."/>
            <person name="Albert R."/>
            <person name="Binder M."/>
            <person name="Bloem J."/>
            <person name="Labutti K."/>
            <person name="Salamov A."/>
            <person name="Andreopoulos B."/>
            <person name="Baker S."/>
            <person name="Barry K."/>
            <person name="Bills G."/>
            <person name="Bluhm B."/>
            <person name="Cannon C."/>
            <person name="Castanera R."/>
            <person name="Culley D."/>
            <person name="Daum C."/>
            <person name="Ezra D."/>
            <person name="Gonzalez J."/>
            <person name="Henrissat B."/>
            <person name="Kuo A."/>
            <person name="Liang C."/>
            <person name="Lipzen A."/>
            <person name="Lutzoni F."/>
            <person name="Magnuson J."/>
            <person name="Mondo S."/>
            <person name="Nolan M."/>
            <person name="Ohm R."/>
            <person name="Pangilinan J."/>
            <person name="Park H.-J."/>
            <person name="Ramirez L."/>
            <person name="Alfaro M."/>
            <person name="Sun H."/>
            <person name="Tritt A."/>
            <person name="Yoshinaga Y."/>
            <person name="Zwiers L.-H."/>
            <person name="Turgeon B."/>
            <person name="Goodwin S."/>
            <person name="Spatafora J."/>
            <person name="Crous P."/>
            <person name="Grigoriev I."/>
        </authorList>
    </citation>
    <scope>NUCLEOTIDE SEQUENCE</scope>
    <source>
        <strain evidence="5">CBS 115976</strain>
    </source>
</reference>
<organism evidence="5 6">
    <name type="scientific">Microthyrium microscopicum</name>
    <dbReference type="NCBI Taxonomy" id="703497"/>
    <lineage>
        <taxon>Eukaryota</taxon>
        <taxon>Fungi</taxon>
        <taxon>Dikarya</taxon>
        <taxon>Ascomycota</taxon>
        <taxon>Pezizomycotina</taxon>
        <taxon>Dothideomycetes</taxon>
        <taxon>Dothideomycetes incertae sedis</taxon>
        <taxon>Microthyriales</taxon>
        <taxon>Microthyriaceae</taxon>
        <taxon>Microthyrium</taxon>
    </lineage>
</organism>
<keyword evidence="6" id="KW-1185">Reference proteome</keyword>
<proteinExistence type="inferred from homology"/>
<evidence type="ECO:0000256" key="1">
    <source>
        <dbReference type="ARBA" id="ARBA00005613"/>
    </source>
</evidence>
<dbReference type="InterPro" id="IPR004910">
    <property type="entry name" value="Yippee/Mis18/Cereblon"/>
</dbReference>
<dbReference type="Proteomes" id="UP000799302">
    <property type="component" value="Unassembled WGS sequence"/>
</dbReference>
<gene>
    <name evidence="5" type="ORF">BT63DRAFT_423197</name>
</gene>
<dbReference type="OrthoDB" id="6407410at2759"/>
<name>A0A6A6UGI9_9PEZI</name>
<dbReference type="EMBL" id="MU004233">
    <property type="protein sequence ID" value="KAF2670930.1"/>
    <property type="molecule type" value="Genomic_DNA"/>
</dbReference>
<keyword evidence="2" id="KW-0479">Metal-binding</keyword>
<dbReference type="InterPro" id="IPR034751">
    <property type="entry name" value="Yippee"/>
</dbReference>
<dbReference type="PANTHER" id="PTHR13848">
    <property type="entry name" value="PROTEIN YIPPEE-LIKE CG15309-RELATED"/>
    <property type="match status" value="1"/>
</dbReference>
<feature type="domain" description="Yippee" evidence="4">
    <location>
        <begin position="42"/>
        <end position="150"/>
    </location>
</feature>
<evidence type="ECO:0000313" key="6">
    <source>
        <dbReference type="Proteomes" id="UP000799302"/>
    </source>
</evidence>
<dbReference type="GO" id="GO:0046872">
    <property type="term" value="F:metal ion binding"/>
    <property type="evidence" value="ECO:0007669"/>
    <property type="project" value="UniProtKB-KW"/>
</dbReference>
<evidence type="ECO:0000256" key="3">
    <source>
        <dbReference type="ARBA" id="ARBA00022833"/>
    </source>
</evidence>
<accession>A0A6A6UGI9</accession>
<dbReference type="InterPro" id="IPR039058">
    <property type="entry name" value="Yippee_fam"/>
</dbReference>